<protein>
    <submittedName>
        <fullName evidence="2">Uncharacterized protein</fullName>
    </submittedName>
</protein>
<accession>A0AAD1U559</accession>
<evidence type="ECO:0000256" key="1">
    <source>
        <dbReference type="SAM" id="MobiDB-lite"/>
    </source>
</evidence>
<feature type="region of interest" description="Disordered" evidence="1">
    <location>
        <begin position="224"/>
        <end position="260"/>
    </location>
</feature>
<evidence type="ECO:0000313" key="3">
    <source>
        <dbReference type="Proteomes" id="UP001295684"/>
    </source>
</evidence>
<dbReference type="Proteomes" id="UP001295684">
    <property type="component" value="Unassembled WGS sequence"/>
</dbReference>
<proteinExistence type="predicted"/>
<dbReference type="EMBL" id="CAMPGE010003277">
    <property type="protein sequence ID" value="CAI2362103.1"/>
    <property type="molecule type" value="Genomic_DNA"/>
</dbReference>
<gene>
    <name evidence="2" type="ORF">ECRASSUSDP1_LOCUS3421</name>
</gene>
<name>A0AAD1U559_EUPCR</name>
<feature type="compositionally biased region" description="Basic and acidic residues" evidence="1">
    <location>
        <begin position="224"/>
        <end position="244"/>
    </location>
</feature>
<reference evidence="2" key="1">
    <citation type="submission" date="2023-07" db="EMBL/GenBank/DDBJ databases">
        <authorList>
            <consortium name="AG Swart"/>
            <person name="Singh M."/>
            <person name="Singh A."/>
            <person name="Seah K."/>
            <person name="Emmerich C."/>
        </authorList>
    </citation>
    <scope>NUCLEOTIDE SEQUENCE</scope>
    <source>
        <strain evidence="2">DP1</strain>
    </source>
</reference>
<comment type="caution">
    <text evidence="2">The sequence shown here is derived from an EMBL/GenBank/DDBJ whole genome shotgun (WGS) entry which is preliminary data.</text>
</comment>
<organism evidence="2 3">
    <name type="scientific">Euplotes crassus</name>
    <dbReference type="NCBI Taxonomy" id="5936"/>
    <lineage>
        <taxon>Eukaryota</taxon>
        <taxon>Sar</taxon>
        <taxon>Alveolata</taxon>
        <taxon>Ciliophora</taxon>
        <taxon>Intramacronucleata</taxon>
        <taxon>Spirotrichea</taxon>
        <taxon>Hypotrichia</taxon>
        <taxon>Euplotida</taxon>
        <taxon>Euplotidae</taxon>
        <taxon>Moneuplotes</taxon>
    </lineage>
</organism>
<keyword evidence="3" id="KW-1185">Reference proteome</keyword>
<evidence type="ECO:0000313" key="2">
    <source>
        <dbReference type="EMBL" id="CAI2362103.1"/>
    </source>
</evidence>
<sequence>MKSHCLVRSPAISSDKDQVLLCEFHNDNTLYGGNTTYNIKYEPEKKCIRCYGLHKLQNSGLLKYMTFREQNFTKEYASQQYMFGGFRSKYHAIKRMHLENGLAITLENLKPSKNLVVEMTVTGDQFTKITVGCYILDHKEGLNTYQLPFRNFIDMTTKSIFPCFKDFDILDFAIFAQGTEEGPYDFRIRKVDFIYNKEFENESFIKMSQGRAPVMFGKELPKELREEDHQRSTTPIFDHEDASSRKKRASSIKKRLDDIF</sequence>
<dbReference type="AlphaFoldDB" id="A0AAD1U559"/>